<evidence type="ECO:0000313" key="9">
    <source>
        <dbReference type="Proteomes" id="UP000215767"/>
    </source>
</evidence>
<dbReference type="Pfam" id="PF07690">
    <property type="entry name" value="MFS_1"/>
    <property type="match status" value="1"/>
</dbReference>
<keyword evidence="3 6" id="KW-0812">Transmembrane</keyword>
<dbReference type="InterPro" id="IPR050189">
    <property type="entry name" value="MFS_Efflux_Transporters"/>
</dbReference>
<reference evidence="9" key="1">
    <citation type="submission" date="2017-05" db="EMBL/GenBank/DDBJ databases">
        <title>Complete and WGS of Bordetella genogroups.</title>
        <authorList>
            <person name="Spilker T."/>
            <person name="Lipuma J."/>
        </authorList>
    </citation>
    <scope>NUCLEOTIDE SEQUENCE [LARGE SCALE GENOMIC DNA]</scope>
    <source>
        <strain evidence="9">AU8856</strain>
    </source>
</reference>
<keyword evidence="5 6" id="KW-0472">Membrane</keyword>
<dbReference type="InterPro" id="IPR036259">
    <property type="entry name" value="MFS_trans_sf"/>
</dbReference>
<feature type="transmembrane region" description="Helical" evidence="6">
    <location>
        <begin position="113"/>
        <end position="135"/>
    </location>
</feature>
<evidence type="ECO:0000256" key="2">
    <source>
        <dbReference type="ARBA" id="ARBA00022475"/>
    </source>
</evidence>
<evidence type="ECO:0000256" key="6">
    <source>
        <dbReference type="SAM" id="Phobius"/>
    </source>
</evidence>
<accession>A0A261UGW7</accession>
<keyword evidence="9" id="KW-1185">Reference proteome</keyword>
<dbReference type="AlphaFoldDB" id="A0A261UGW7"/>
<dbReference type="InterPro" id="IPR011701">
    <property type="entry name" value="MFS"/>
</dbReference>
<comment type="subcellular location">
    <subcellularLocation>
        <location evidence="1">Cell membrane</location>
        <topology evidence="1">Multi-pass membrane protein</topology>
    </subcellularLocation>
</comment>
<proteinExistence type="predicted"/>
<evidence type="ECO:0000256" key="3">
    <source>
        <dbReference type="ARBA" id="ARBA00022692"/>
    </source>
</evidence>
<evidence type="ECO:0000256" key="4">
    <source>
        <dbReference type="ARBA" id="ARBA00022989"/>
    </source>
</evidence>
<protein>
    <recommendedName>
        <fullName evidence="7">Major facilitator superfamily (MFS) profile domain-containing protein</fullName>
    </recommendedName>
</protein>
<dbReference type="InterPro" id="IPR020846">
    <property type="entry name" value="MFS_dom"/>
</dbReference>
<comment type="caution">
    <text evidence="8">The sequence shown here is derived from an EMBL/GenBank/DDBJ whole genome shotgun (WGS) entry which is preliminary data.</text>
</comment>
<dbReference type="GO" id="GO:0005886">
    <property type="term" value="C:plasma membrane"/>
    <property type="evidence" value="ECO:0007669"/>
    <property type="project" value="UniProtKB-SubCell"/>
</dbReference>
<dbReference type="RefSeq" id="WP_094842594.1">
    <property type="nucleotide sequence ID" value="NZ_NEVS01000004.1"/>
</dbReference>
<feature type="domain" description="Major facilitator superfamily (MFS) profile" evidence="7">
    <location>
        <begin position="1"/>
        <end position="285"/>
    </location>
</feature>
<dbReference type="SUPFAM" id="SSF103473">
    <property type="entry name" value="MFS general substrate transporter"/>
    <property type="match status" value="1"/>
</dbReference>
<dbReference type="PANTHER" id="PTHR43124">
    <property type="entry name" value="PURINE EFFLUX PUMP PBUE"/>
    <property type="match status" value="1"/>
</dbReference>
<evidence type="ECO:0000256" key="5">
    <source>
        <dbReference type="ARBA" id="ARBA00023136"/>
    </source>
</evidence>
<evidence type="ECO:0000256" key="1">
    <source>
        <dbReference type="ARBA" id="ARBA00004651"/>
    </source>
</evidence>
<dbReference type="PANTHER" id="PTHR43124:SF3">
    <property type="entry name" value="CHLORAMPHENICOL EFFLUX PUMP RV0191"/>
    <property type="match status" value="1"/>
</dbReference>
<dbReference type="PROSITE" id="PS50850">
    <property type="entry name" value="MFS"/>
    <property type="match status" value="1"/>
</dbReference>
<name>A0A261UGW7_9BORD</name>
<dbReference type="OrthoDB" id="6057322at2"/>
<feature type="transmembrane region" description="Helical" evidence="6">
    <location>
        <begin position="163"/>
        <end position="184"/>
    </location>
</feature>
<evidence type="ECO:0000313" key="8">
    <source>
        <dbReference type="EMBL" id="OZI61188.1"/>
    </source>
</evidence>
<dbReference type="Gene3D" id="1.20.1250.20">
    <property type="entry name" value="MFS general substrate transporter like domains"/>
    <property type="match status" value="1"/>
</dbReference>
<gene>
    <name evidence="8" type="ORF">CAL28_17790</name>
</gene>
<dbReference type="GO" id="GO:0022857">
    <property type="term" value="F:transmembrane transporter activity"/>
    <property type="evidence" value="ECO:0007669"/>
    <property type="project" value="InterPro"/>
</dbReference>
<sequence>MKPTSVRQSPPLPAHTLLPTDLVSGDYLSGRRFWMLLSALLGGLSATFLSLTASRLGVALGEGGTIPSAHALMTRKIKPERRGLGIGIFSMGIPLGTMVGFAAGGAIGDTLGWRIAFFGGGAIGGLLALLTMFVAGSTPSLDRTEAERPPFWQSSLQLLSSPAFRWLFIGAIAVGFAATPFYAFAAPFLIRNYGFTASEVRLTFGLLVAGPGKQAMASSLVLTGSGLLGPALGPVIVGAVGDAATAAQVPNGLGLGLLIVPFASAATGFAMLVANRRIAALLRSH</sequence>
<feature type="transmembrane region" description="Helical" evidence="6">
    <location>
        <begin position="253"/>
        <end position="274"/>
    </location>
</feature>
<dbReference type="EMBL" id="NEVS01000004">
    <property type="protein sequence ID" value="OZI61188.1"/>
    <property type="molecule type" value="Genomic_DNA"/>
</dbReference>
<keyword evidence="4 6" id="KW-1133">Transmembrane helix</keyword>
<feature type="transmembrane region" description="Helical" evidence="6">
    <location>
        <begin position="83"/>
        <end position="107"/>
    </location>
</feature>
<dbReference type="Proteomes" id="UP000215767">
    <property type="component" value="Unassembled WGS sequence"/>
</dbReference>
<feature type="transmembrane region" description="Helical" evidence="6">
    <location>
        <begin position="220"/>
        <end position="241"/>
    </location>
</feature>
<keyword evidence="2" id="KW-1003">Cell membrane</keyword>
<organism evidence="8 9">
    <name type="scientific">Bordetella genomosp. 11</name>
    <dbReference type="NCBI Taxonomy" id="1416808"/>
    <lineage>
        <taxon>Bacteria</taxon>
        <taxon>Pseudomonadati</taxon>
        <taxon>Pseudomonadota</taxon>
        <taxon>Betaproteobacteria</taxon>
        <taxon>Burkholderiales</taxon>
        <taxon>Alcaligenaceae</taxon>
        <taxon>Bordetella</taxon>
    </lineage>
</organism>
<evidence type="ECO:0000259" key="7">
    <source>
        <dbReference type="PROSITE" id="PS50850"/>
    </source>
</evidence>
<feature type="transmembrane region" description="Helical" evidence="6">
    <location>
        <begin position="33"/>
        <end position="51"/>
    </location>
</feature>